<dbReference type="KEGG" id="rtg:NCTC13098_03642"/>
<proteinExistence type="predicted"/>
<organism evidence="1 2">
    <name type="scientific">Raoultella terrigena</name>
    <name type="common">Klebsiella terrigena</name>
    <dbReference type="NCBI Taxonomy" id="577"/>
    <lineage>
        <taxon>Bacteria</taxon>
        <taxon>Pseudomonadati</taxon>
        <taxon>Pseudomonadota</taxon>
        <taxon>Gammaproteobacteria</taxon>
        <taxon>Enterobacterales</taxon>
        <taxon>Enterobacteriaceae</taxon>
        <taxon>Klebsiella/Raoultella group</taxon>
        <taxon>Raoultella</taxon>
    </lineage>
</organism>
<accession>A0A3P8M2E6</accession>
<gene>
    <name evidence="1" type="ORF">NCTC13098_03642</name>
</gene>
<evidence type="ECO:0000313" key="1">
    <source>
        <dbReference type="EMBL" id="VDR27276.1"/>
    </source>
</evidence>
<dbReference type="AlphaFoldDB" id="A0A3P8M2E6"/>
<dbReference type="Proteomes" id="UP000274346">
    <property type="component" value="Chromosome"/>
</dbReference>
<reference evidence="1 2" key="1">
    <citation type="submission" date="2018-12" db="EMBL/GenBank/DDBJ databases">
        <authorList>
            <consortium name="Pathogen Informatics"/>
        </authorList>
    </citation>
    <scope>NUCLEOTIDE SEQUENCE [LARGE SCALE GENOMIC DNA]</scope>
    <source>
        <strain evidence="1 2">NCTC13098</strain>
    </source>
</reference>
<name>A0A3P8M2E6_RAOTE</name>
<sequence>MTQNEWIVRLRCCTSGETLEKVIEKIFEGCVLSPWMNPQSIDGWGFITMPGLAAQRATSHAADPCRHCLGVIFVTEPVWTLSPTLPYIDTR</sequence>
<evidence type="ECO:0000313" key="2">
    <source>
        <dbReference type="Proteomes" id="UP000274346"/>
    </source>
</evidence>
<dbReference type="EMBL" id="LR131271">
    <property type="protein sequence ID" value="VDR27276.1"/>
    <property type="molecule type" value="Genomic_DNA"/>
</dbReference>
<protein>
    <submittedName>
        <fullName evidence="1">Uncharacterized protein</fullName>
    </submittedName>
</protein>